<dbReference type="KEGG" id="ntg:NSCAC_0808"/>
<feature type="domain" description="GtrA/DPMS transmembrane" evidence="6">
    <location>
        <begin position="6"/>
        <end position="127"/>
    </location>
</feature>
<dbReference type="EMBL" id="LR778175">
    <property type="protein sequence ID" value="CAB1275721.1"/>
    <property type="molecule type" value="Genomic_DNA"/>
</dbReference>
<keyword evidence="3 5" id="KW-1133">Transmembrane helix</keyword>
<feature type="transmembrane region" description="Helical" evidence="5">
    <location>
        <begin position="32"/>
        <end position="52"/>
    </location>
</feature>
<evidence type="ECO:0000256" key="1">
    <source>
        <dbReference type="ARBA" id="ARBA00004141"/>
    </source>
</evidence>
<dbReference type="GO" id="GO:0000271">
    <property type="term" value="P:polysaccharide biosynthetic process"/>
    <property type="evidence" value="ECO:0007669"/>
    <property type="project" value="InterPro"/>
</dbReference>
<evidence type="ECO:0000256" key="2">
    <source>
        <dbReference type="ARBA" id="ARBA00022692"/>
    </source>
</evidence>
<sequence>MFIILYTLFAFIATGINLLFQWPIFHFFEGKWVLYMALIVGTLAGLVTKYILDKKWIFRYETKSKKDNLQKFGLYSLMGVFTTFIFWGTEMEFFYFFSFEGAQYIGGAIGLAVGYMVKYLLDRKFVFV</sequence>
<evidence type="ECO:0000256" key="5">
    <source>
        <dbReference type="SAM" id="Phobius"/>
    </source>
</evidence>
<protein>
    <recommendedName>
        <fullName evidence="6">GtrA/DPMS transmembrane domain-containing protein</fullName>
    </recommendedName>
</protein>
<dbReference type="NCBIfam" id="NF037976">
    <property type="entry name" value="gtrA_1"/>
    <property type="match status" value="1"/>
</dbReference>
<proteinExistence type="predicted"/>
<evidence type="ECO:0000256" key="4">
    <source>
        <dbReference type="ARBA" id="ARBA00023136"/>
    </source>
</evidence>
<accession>A0A7G1Q9F6</accession>
<comment type="subcellular location">
    <subcellularLocation>
        <location evidence="1">Membrane</location>
        <topology evidence="1">Multi-pass membrane protein</topology>
    </subcellularLocation>
</comment>
<organism evidence="7 8">
    <name type="scientific">Candidatus Nitrosacidococcus tergens</name>
    <dbReference type="NCBI Taxonomy" id="553981"/>
    <lineage>
        <taxon>Bacteria</taxon>
        <taxon>Pseudomonadati</taxon>
        <taxon>Pseudomonadota</taxon>
        <taxon>Gammaproteobacteria</taxon>
        <taxon>Chromatiales</taxon>
        <taxon>Chromatiaceae</taxon>
        <taxon>Candidatus Nitrosacidococcus</taxon>
    </lineage>
</organism>
<evidence type="ECO:0000256" key="3">
    <source>
        <dbReference type="ARBA" id="ARBA00022989"/>
    </source>
</evidence>
<evidence type="ECO:0000313" key="7">
    <source>
        <dbReference type="EMBL" id="CAB1275721.1"/>
    </source>
</evidence>
<dbReference type="InterPro" id="IPR007267">
    <property type="entry name" value="GtrA_DPMS_TM"/>
</dbReference>
<dbReference type="Pfam" id="PF04138">
    <property type="entry name" value="GtrA_DPMS_TM"/>
    <property type="match status" value="1"/>
</dbReference>
<dbReference type="GO" id="GO:0016020">
    <property type="term" value="C:membrane"/>
    <property type="evidence" value="ECO:0007669"/>
    <property type="project" value="UniProtKB-SubCell"/>
</dbReference>
<keyword evidence="4 5" id="KW-0472">Membrane</keyword>
<feature type="transmembrane region" description="Helical" evidence="5">
    <location>
        <begin position="5"/>
        <end position="26"/>
    </location>
</feature>
<keyword evidence="8" id="KW-1185">Reference proteome</keyword>
<dbReference type="AlphaFoldDB" id="A0A7G1Q9F6"/>
<name>A0A7G1Q9F6_9GAMM</name>
<gene>
    <name evidence="7" type="ORF">NSCAC_0808</name>
</gene>
<evidence type="ECO:0000313" key="8">
    <source>
        <dbReference type="Proteomes" id="UP000516072"/>
    </source>
</evidence>
<feature type="transmembrane region" description="Helical" evidence="5">
    <location>
        <begin position="72"/>
        <end position="89"/>
    </location>
</feature>
<feature type="transmembrane region" description="Helical" evidence="5">
    <location>
        <begin position="101"/>
        <end position="121"/>
    </location>
</feature>
<reference evidence="7 8" key="1">
    <citation type="submission" date="2020-03" db="EMBL/GenBank/DDBJ databases">
        <authorList>
            <person name="Picone N."/>
        </authorList>
    </citation>
    <scope>NUCLEOTIDE SEQUENCE [LARGE SCALE GENOMIC DNA]</scope>
    <source>
        <strain evidence="7">NSCAC1</strain>
    </source>
</reference>
<evidence type="ECO:0000259" key="6">
    <source>
        <dbReference type="Pfam" id="PF04138"/>
    </source>
</evidence>
<dbReference type="Proteomes" id="UP000516072">
    <property type="component" value="Chromosome"/>
</dbReference>
<dbReference type="RefSeq" id="WP_197745113.1">
    <property type="nucleotide sequence ID" value="NZ_LR778175.1"/>
</dbReference>
<keyword evidence="2 5" id="KW-0812">Transmembrane</keyword>